<dbReference type="GO" id="GO:0051603">
    <property type="term" value="P:proteolysis involved in protein catabolic process"/>
    <property type="evidence" value="ECO:0007669"/>
    <property type="project" value="TreeGrafter"/>
</dbReference>
<evidence type="ECO:0000256" key="4">
    <source>
        <dbReference type="ARBA" id="ARBA00022801"/>
    </source>
</evidence>
<dbReference type="EMBL" id="JAMWBK010000003">
    <property type="protein sequence ID" value="KAJ8906920.1"/>
    <property type="molecule type" value="Genomic_DNA"/>
</dbReference>
<feature type="domain" description="Peptidase M16 N-terminal" evidence="8">
    <location>
        <begin position="36"/>
        <end position="167"/>
    </location>
</feature>
<evidence type="ECO:0000256" key="7">
    <source>
        <dbReference type="RuleBase" id="RU004447"/>
    </source>
</evidence>
<keyword evidence="13" id="KW-1185">Reference proteome</keyword>
<dbReference type="InterPro" id="IPR050626">
    <property type="entry name" value="Peptidase_M16"/>
</dbReference>
<dbReference type="PANTHER" id="PTHR43690">
    <property type="entry name" value="NARDILYSIN"/>
    <property type="match status" value="1"/>
</dbReference>
<dbReference type="InterPro" id="IPR054734">
    <property type="entry name" value="PqqF-like_C_4"/>
</dbReference>
<evidence type="ECO:0000256" key="5">
    <source>
        <dbReference type="ARBA" id="ARBA00022833"/>
    </source>
</evidence>
<evidence type="ECO:0000259" key="10">
    <source>
        <dbReference type="Pfam" id="PF16187"/>
    </source>
</evidence>
<dbReference type="FunFam" id="3.30.830.10:FF:000005">
    <property type="entry name" value="nardilysin isoform X1"/>
    <property type="match status" value="1"/>
</dbReference>
<dbReference type="PROSITE" id="PS00143">
    <property type="entry name" value="INSULINASE"/>
    <property type="match status" value="1"/>
</dbReference>
<dbReference type="Pfam" id="PF16187">
    <property type="entry name" value="Peptidase_M16_M"/>
    <property type="match status" value="1"/>
</dbReference>
<evidence type="ECO:0000259" key="9">
    <source>
        <dbReference type="Pfam" id="PF05193"/>
    </source>
</evidence>
<sequence>MDLSRNDKFDSSGVSLRISKLDTREYRALVLENGIKVLLVSDVELHNASASMNVAVGSYSDPADLPGLAHFCEHMLFLGTEKYPAEDSYKRFLRENGGDGNAYTVMEDTNYYFWVTAGAFHEALDRFAQFFITPLFTLSATEREINAVDSEHHMNLQSDAQRAFRLHANFASHDHPFSKFGPGNKTSLWDRPRQKGISVRNELLRFYKENYSSNLMSLALVAPEGLDSLEELVRSKFANIENKSIPPRSEQYEDIPIFDTRSKCAHIVPVKDKRELLIRWVLPPFDYRFKTDQFIAHLIGHEGKGCLQSLLVARHWANELLVRTSVNLDHFSLLDVSIELSQDGENHYLEIVQLVYGYLNLIKTHGVNRNLWEECKIMAEVAFDYQEKEDRTTLATRLAGTMRKYPAEHYVCGPLLYFEFDEDNIYKTMESLIASPVYVFLTSKLGEEECNSVEEWYNTSYSAKNLEEELVEEWRRSSWDENLNIPPPNEFLPADLSVLEAPKPGTESPELVRDDESYRIHHLMDNQFRLPKTNLMVFIESPCVYSSPRMFVLSSLFISMLNDDLKESTYDSRIAGLRHVIAHGTGGILLMFEGFSHRLEKLVSLVVQRIASFKPDMGRYEVMRESLKEQYNNFHKEQPYQLAMYTLGYLLEHPRWHINAYKKEISQISFAELEESIPRMRSELFIEMLAHGNIDAKGVDGMISVFERKLKFRPICRAERLRQVISELQVSPEGSLYRTAVSNPDESNSAVLVYFEFGSISPRNFQAACVAGVLAQMIREPCSNQLRTVEQLGYVVHSSMTKYNNVIGLQFIVQSPTSSPQTVNDRIEAFLKTFEELVLKPMPHEQFKKYVEGLRTFKREKDGKLSILTSRIWTEILNETFVYDRKQAEEKALQQVTHENVVDLFRRRVSRNAGERRKLSVHVHGNQHPVENELETSATVIADLDLFKSKLHLHPRIVSDDDIVAVA</sequence>
<keyword evidence="4" id="KW-0378">Hydrolase</keyword>
<proteinExistence type="inferred from homology"/>
<accession>A0AAV8UWE2</accession>
<keyword evidence="6" id="KW-0482">Metalloprotease</keyword>
<feature type="domain" description="Peptidase M16 middle/third" evidence="10">
    <location>
        <begin position="383"/>
        <end position="659"/>
    </location>
</feature>
<evidence type="ECO:0000313" key="13">
    <source>
        <dbReference type="Proteomes" id="UP001157974"/>
    </source>
</evidence>
<feature type="domain" description="Peptidase M16 C-terminal" evidence="9">
    <location>
        <begin position="200"/>
        <end position="376"/>
    </location>
</feature>
<keyword evidence="2" id="KW-0645">Protease</keyword>
<dbReference type="GO" id="GO:0005739">
    <property type="term" value="C:mitochondrion"/>
    <property type="evidence" value="ECO:0007669"/>
    <property type="project" value="TreeGrafter"/>
</dbReference>
<dbReference type="Pfam" id="PF22456">
    <property type="entry name" value="PqqF-like_C_4"/>
    <property type="match status" value="1"/>
</dbReference>
<evidence type="ECO:0000256" key="2">
    <source>
        <dbReference type="ARBA" id="ARBA00022670"/>
    </source>
</evidence>
<dbReference type="InterPro" id="IPR011765">
    <property type="entry name" value="Pept_M16_N"/>
</dbReference>
<dbReference type="PANTHER" id="PTHR43690:SF18">
    <property type="entry name" value="INSULIN-DEGRADING ENZYME-RELATED"/>
    <property type="match status" value="1"/>
</dbReference>
<protein>
    <recommendedName>
        <fullName evidence="14">Insulin-degrading enzyme</fullName>
    </recommendedName>
</protein>
<dbReference type="Gene3D" id="3.30.830.10">
    <property type="entry name" value="Metalloenzyme, LuxS/M16 peptidase-like"/>
    <property type="match status" value="4"/>
</dbReference>
<dbReference type="InterPro" id="IPR011249">
    <property type="entry name" value="Metalloenz_LuxS/M16"/>
</dbReference>
<keyword evidence="5" id="KW-0862">Zinc</keyword>
<evidence type="ECO:0000313" key="12">
    <source>
        <dbReference type="EMBL" id="KAJ8906920.1"/>
    </source>
</evidence>
<dbReference type="GO" id="GO:0004222">
    <property type="term" value="F:metalloendopeptidase activity"/>
    <property type="evidence" value="ECO:0007669"/>
    <property type="project" value="InterPro"/>
</dbReference>
<dbReference type="FunFam" id="3.30.830.10:FF:000004">
    <property type="entry name" value="Putative insulin-degrading enzyme"/>
    <property type="match status" value="1"/>
</dbReference>
<comment type="similarity">
    <text evidence="1 7">Belongs to the peptidase M16 family.</text>
</comment>
<dbReference type="Pfam" id="PF05193">
    <property type="entry name" value="Peptidase_M16_C"/>
    <property type="match status" value="1"/>
</dbReference>
<organism evidence="12 13">
    <name type="scientific">Rhodosorus marinus</name>
    <dbReference type="NCBI Taxonomy" id="101924"/>
    <lineage>
        <taxon>Eukaryota</taxon>
        <taxon>Rhodophyta</taxon>
        <taxon>Stylonematophyceae</taxon>
        <taxon>Stylonematales</taxon>
        <taxon>Stylonemataceae</taxon>
        <taxon>Rhodosorus</taxon>
    </lineage>
</organism>
<dbReference type="SUPFAM" id="SSF63411">
    <property type="entry name" value="LuxS/MPP-like metallohydrolase"/>
    <property type="match status" value="4"/>
</dbReference>
<feature type="domain" description="Coenzyme PQQ synthesis protein F-like C-terminal lobe" evidence="11">
    <location>
        <begin position="773"/>
        <end position="873"/>
    </location>
</feature>
<dbReference type="GO" id="GO:0046872">
    <property type="term" value="F:metal ion binding"/>
    <property type="evidence" value="ECO:0007669"/>
    <property type="project" value="UniProtKB-KW"/>
</dbReference>
<evidence type="ECO:0000256" key="6">
    <source>
        <dbReference type="ARBA" id="ARBA00023049"/>
    </source>
</evidence>
<keyword evidence="3" id="KW-0479">Metal-binding</keyword>
<dbReference type="Proteomes" id="UP001157974">
    <property type="component" value="Unassembled WGS sequence"/>
</dbReference>
<reference evidence="12 13" key="1">
    <citation type="journal article" date="2023" name="Nat. Commun.">
        <title>Origin of minicircular mitochondrial genomes in red algae.</title>
        <authorList>
            <person name="Lee Y."/>
            <person name="Cho C.H."/>
            <person name="Lee Y.M."/>
            <person name="Park S.I."/>
            <person name="Yang J.H."/>
            <person name="West J.A."/>
            <person name="Bhattacharya D."/>
            <person name="Yoon H.S."/>
        </authorList>
    </citation>
    <scope>NUCLEOTIDE SEQUENCE [LARGE SCALE GENOMIC DNA]</scope>
    <source>
        <strain evidence="12 13">CCMP1338</strain>
        <tissue evidence="12">Whole cell</tissue>
    </source>
</reference>
<dbReference type="InterPro" id="IPR007863">
    <property type="entry name" value="Peptidase_M16_C"/>
</dbReference>
<dbReference type="GO" id="GO:0005829">
    <property type="term" value="C:cytosol"/>
    <property type="evidence" value="ECO:0007669"/>
    <property type="project" value="TreeGrafter"/>
</dbReference>
<evidence type="ECO:0000256" key="1">
    <source>
        <dbReference type="ARBA" id="ARBA00007261"/>
    </source>
</evidence>
<dbReference type="GO" id="GO:0043171">
    <property type="term" value="P:peptide catabolic process"/>
    <property type="evidence" value="ECO:0007669"/>
    <property type="project" value="TreeGrafter"/>
</dbReference>
<dbReference type="AlphaFoldDB" id="A0AAV8UWE2"/>
<gene>
    <name evidence="12" type="ORF">NDN08_003404</name>
</gene>
<dbReference type="InterPro" id="IPR032632">
    <property type="entry name" value="Peptidase_M16_M"/>
</dbReference>
<evidence type="ECO:0000256" key="3">
    <source>
        <dbReference type="ARBA" id="ARBA00022723"/>
    </source>
</evidence>
<dbReference type="InterPro" id="IPR001431">
    <property type="entry name" value="Pept_M16_Zn_BS"/>
</dbReference>
<evidence type="ECO:0008006" key="14">
    <source>
        <dbReference type="Google" id="ProtNLM"/>
    </source>
</evidence>
<comment type="caution">
    <text evidence="12">The sequence shown here is derived from an EMBL/GenBank/DDBJ whole genome shotgun (WGS) entry which is preliminary data.</text>
</comment>
<evidence type="ECO:0000259" key="11">
    <source>
        <dbReference type="Pfam" id="PF22456"/>
    </source>
</evidence>
<dbReference type="Pfam" id="PF00675">
    <property type="entry name" value="Peptidase_M16"/>
    <property type="match status" value="1"/>
</dbReference>
<name>A0AAV8UWE2_9RHOD</name>
<evidence type="ECO:0000259" key="8">
    <source>
        <dbReference type="Pfam" id="PF00675"/>
    </source>
</evidence>